<name>A0A1S2NHC1_9BURK</name>
<reference evidence="1 2" key="1">
    <citation type="submission" date="2014-10" db="EMBL/GenBank/DDBJ databases">
        <authorList>
            <person name="Seo M.-J."/>
            <person name="Seok Y.J."/>
            <person name="Cha I.-T."/>
        </authorList>
    </citation>
    <scope>NUCLEOTIDE SEQUENCE [LARGE SCALE GENOMIC DNA]</scope>
    <source>
        <strain evidence="1 2">NEU</strain>
    </source>
</reference>
<protein>
    <submittedName>
        <fullName evidence="1">Putative membrane protein</fullName>
    </submittedName>
</protein>
<dbReference type="RefSeq" id="WP_005668903.1">
    <property type="nucleotide sequence ID" value="NZ_CAUQYF010000058.1"/>
</dbReference>
<dbReference type="AlphaFoldDB" id="A0A1S2NHC1"/>
<evidence type="ECO:0000313" key="1">
    <source>
        <dbReference type="EMBL" id="OIJ44114.1"/>
    </source>
</evidence>
<dbReference type="Proteomes" id="UP000180246">
    <property type="component" value="Unassembled WGS sequence"/>
</dbReference>
<proteinExistence type="predicted"/>
<accession>A0A1S2NHC1</accession>
<comment type="caution">
    <text evidence="1">The sequence shown here is derived from an EMBL/GenBank/DDBJ whole genome shotgun (WGS) entry which is preliminary data.</text>
</comment>
<evidence type="ECO:0000313" key="2">
    <source>
        <dbReference type="Proteomes" id="UP000180246"/>
    </source>
</evidence>
<dbReference type="EMBL" id="JRYB01000001">
    <property type="protein sequence ID" value="OIJ44114.1"/>
    <property type="molecule type" value="Genomic_DNA"/>
</dbReference>
<sequence length="55" mass="5753">MEAVGGLIIAAIIGVLIGKDAKARGMSGIGWGLFSFLICIVAVPIYLIVRKPRIA</sequence>
<gene>
    <name evidence="1" type="ORF">LO55_84</name>
</gene>
<organism evidence="1 2">
    <name type="scientific">Massilia timonae</name>
    <dbReference type="NCBI Taxonomy" id="47229"/>
    <lineage>
        <taxon>Bacteria</taxon>
        <taxon>Pseudomonadati</taxon>
        <taxon>Pseudomonadota</taxon>
        <taxon>Betaproteobacteria</taxon>
        <taxon>Burkholderiales</taxon>
        <taxon>Oxalobacteraceae</taxon>
        <taxon>Telluria group</taxon>
        <taxon>Massilia</taxon>
    </lineage>
</organism>